<evidence type="ECO:0000313" key="4">
    <source>
        <dbReference type="Proteomes" id="UP000544222"/>
    </source>
</evidence>
<feature type="signal peptide" evidence="1">
    <location>
        <begin position="1"/>
        <end position="21"/>
    </location>
</feature>
<keyword evidence="4" id="KW-1185">Reference proteome</keyword>
<dbReference type="Pfam" id="PF18935">
    <property type="entry name" value="DUF5683"/>
    <property type="match status" value="1"/>
</dbReference>
<proteinExistence type="predicted"/>
<feature type="domain" description="DUF5683" evidence="2">
    <location>
        <begin position="58"/>
        <end position="222"/>
    </location>
</feature>
<evidence type="ECO:0000256" key="1">
    <source>
        <dbReference type="SAM" id="SignalP"/>
    </source>
</evidence>
<dbReference type="InterPro" id="IPR043738">
    <property type="entry name" value="DUF5683"/>
</dbReference>
<evidence type="ECO:0000259" key="2">
    <source>
        <dbReference type="Pfam" id="PF18935"/>
    </source>
</evidence>
<protein>
    <recommendedName>
        <fullName evidence="2">DUF5683 domain-containing protein</fullName>
    </recommendedName>
</protein>
<evidence type="ECO:0000313" key="3">
    <source>
        <dbReference type="EMBL" id="MBB3186773.1"/>
    </source>
</evidence>
<dbReference type="Proteomes" id="UP000544222">
    <property type="component" value="Unassembled WGS sequence"/>
</dbReference>
<name>A0A7W5DQ98_9PORP</name>
<accession>A0A7W5DQ98</accession>
<gene>
    <name evidence="3" type="ORF">FHX64_000936</name>
</gene>
<sequence>MKRFILILSGCFLVIGWHVNAQFTPVKAARDTIVLPLANGSAANHKMLTDTIKKPVFTPNPSRALWLGAICPGLGQIYNHKYWKLPIIYGGFVGLAYAISWNNRMYNTYKQAYLDLMDNNPNTNSYLNVFPKGTITNPAQIDKAWLQTALQQEVNVFRRYRDLSIIAAIGLYGISLIDAYVDAQMSQFDISPNLSLRVGPSIIQEQQLGASTSYGVKLHITF</sequence>
<feature type="chain" id="PRO_5030752479" description="DUF5683 domain-containing protein" evidence="1">
    <location>
        <begin position="22"/>
        <end position="222"/>
    </location>
</feature>
<comment type="caution">
    <text evidence="3">The sequence shown here is derived from an EMBL/GenBank/DDBJ whole genome shotgun (WGS) entry which is preliminary data.</text>
</comment>
<keyword evidence="1" id="KW-0732">Signal</keyword>
<reference evidence="3 4" key="1">
    <citation type="submission" date="2020-08" db="EMBL/GenBank/DDBJ databases">
        <title>Genomic Encyclopedia of Type Strains, Phase IV (KMG-IV): sequencing the most valuable type-strain genomes for metagenomic binning, comparative biology and taxonomic classification.</title>
        <authorList>
            <person name="Goeker M."/>
        </authorList>
    </citation>
    <scope>NUCLEOTIDE SEQUENCE [LARGE SCALE GENOMIC DNA]</scope>
    <source>
        <strain evidence="3 4">DSM 27471</strain>
    </source>
</reference>
<dbReference type="EMBL" id="JACHYB010000001">
    <property type="protein sequence ID" value="MBB3186773.1"/>
    <property type="molecule type" value="Genomic_DNA"/>
</dbReference>
<dbReference type="RefSeq" id="WP_183412617.1">
    <property type="nucleotide sequence ID" value="NZ_JACHYB010000001.1"/>
</dbReference>
<organism evidence="3 4">
    <name type="scientific">Microbacter margulisiae</name>
    <dbReference type="NCBI Taxonomy" id="1350067"/>
    <lineage>
        <taxon>Bacteria</taxon>
        <taxon>Pseudomonadati</taxon>
        <taxon>Bacteroidota</taxon>
        <taxon>Bacteroidia</taxon>
        <taxon>Bacteroidales</taxon>
        <taxon>Porphyromonadaceae</taxon>
        <taxon>Microbacter</taxon>
    </lineage>
</organism>
<dbReference type="AlphaFoldDB" id="A0A7W5DQ98"/>